<dbReference type="SMART" id="SM00359">
    <property type="entry name" value="PUA"/>
    <property type="match status" value="1"/>
</dbReference>
<reference evidence="10 11" key="1">
    <citation type="journal article" date="2017" name="BMC Genomics">
        <title>Comparative genomic and phylogenomic analyses of the Bifidobacteriaceae family.</title>
        <authorList>
            <person name="Lugli G.A."/>
            <person name="Milani C."/>
            <person name="Turroni F."/>
            <person name="Duranti S."/>
            <person name="Mancabelli L."/>
            <person name="Mangifesta M."/>
            <person name="Ferrario C."/>
            <person name="Modesto M."/>
            <person name="Mattarelli P."/>
            <person name="Jiri K."/>
            <person name="van Sinderen D."/>
            <person name="Ventura M."/>
        </authorList>
    </citation>
    <scope>NUCLEOTIDE SEQUENCE [LARGE SCALE GENOMIC DNA]</scope>
    <source>
        <strain evidence="10 11">DSM 24762</strain>
    </source>
</reference>
<dbReference type="Gene3D" id="3.40.1160.10">
    <property type="entry name" value="Acetylglutamate kinase-like"/>
    <property type="match status" value="1"/>
</dbReference>
<evidence type="ECO:0000256" key="4">
    <source>
        <dbReference type="ARBA" id="ARBA00022679"/>
    </source>
</evidence>
<organism evidence="10 11">
    <name type="scientific">Alloscardovia macacae</name>
    <dbReference type="NCBI Taxonomy" id="1160091"/>
    <lineage>
        <taxon>Bacteria</taxon>
        <taxon>Bacillati</taxon>
        <taxon>Actinomycetota</taxon>
        <taxon>Actinomycetes</taxon>
        <taxon>Bifidobacteriales</taxon>
        <taxon>Bifidobacteriaceae</taxon>
        <taxon>Alloscardovia</taxon>
    </lineage>
</organism>
<dbReference type="InterPro" id="IPR011529">
    <property type="entry name" value="Glu_5kinase"/>
</dbReference>
<dbReference type="InterPro" id="IPR005715">
    <property type="entry name" value="Glu_5kinase/COase_Synthase"/>
</dbReference>
<dbReference type="HAMAP" id="MF_00456">
    <property type="entry name" value="ProB"/>
    <property type="match status" value="1"/>
</dbReference>
<accession>A0A261F665</accession>
<dbReference type="GO" id="GO:0055129">
    <property type="term" value="P:L-proline biosynthetic process"/>
    <property type="evidence" value="ECO:0007669"/>
    <property type="project" value="UniProtKB-UniRule"/>
</dbReference>
<dbReference type="FunFam" id="3.40.1160.10:FF:000018">
    <property type="entry name" value="Glutamate 5-kinase"/>
    <property type="match status" value="1"/>
</dbReference>
<dbReference type="InterPro" id="IPR002478">
    <property type="entry name" value="PUA"/>
</dbReference>
<evidence type="ECO:0000256" key="2">
    <source>
        <dbReference type="ARBA" id="ARBA00022605"/>
    </source>
</evidence>
<evidence type="ECO:0000256" key="3">
    <source>
        <dbReference type="ARBA" id="ARBA00022650"/>
    </source>
</evidence>
<dbReference type="InterPro" id="IPR015947">
    <property type="entry name" value="PUA-like_sf"/>
</dbReference>
<sequence>MPWTEEQTRARILQARTVVVKVGSSSLTSQEEGSKGMLDVQKLDRLVSALSAAVQMGARVVLVSSGSVAAGLKPLGFTERPDDSVSRQAAAAVGQGLLMAQYEKSFARFGIRVGQVLMSASDTMRSSRYRNVHNTMERLLELGAVPIVNENDTLVTSEVKFGDNDHLSALVANIVRANALILLSDVDGLYTAPPSEPGARRIPFIQNAIDEIDNSSISGSGSSVGTGGMVTKVDAVRIATASGIPCLLTSAHNAGPALLGDTVGTAFAPLRARESSRRLWIGYASHPQGSVVVDDGAVQALQTGKPSLLAVGTLGVEGEFSAGAPVWVEDAQGQKIARGISAFDSDDIISLAGKNTEQIERFLGSEYARPVIHRDDLVLVETPAQ</sequence>
<keyword evidence="5 8" id="KW-0547">Nucleotide-binding</keyword>
<dbReference type="SUPFAM" id="SSF53633">
    <property type="entry name" value="Carbamate kinase-like"/>
    <property type="match status" value="1"/>
</dbReference>
<dbReference type="AlphaFoldDB" id="A0A261F665"/>
<feature type="binding site" evidence="8">
    <location>
        <position position="164"/>
    </location>
    <ligand>
        <name>substrate</name>
    </ligand>
</feature>
<feature type="binding site" evidence="8">
    <location>
        <position position="21"/>
    </location>
    <ligand>
        <name>ATP</name>
        <dbReference type="ChEBI" id="CHEBI:30616"/>
    </ligand>
</feature>
<dbReference type="PIRSF" id="PIRSF000729">
    <property type="entry name" value="GK"/>
    <property type="match status" value="1"/>
</dbReference>
<protein>
    <recommendedName>
        <fullName evidence="8">Glutamate 5-kinase</fullName>
        <ecNumber evidence="8">2.7.2.11</ecNumber>
    </recommendedName>
    <alternativeName>
        <fullName evidence="8">Gamma-glutamyl kinase</fullName>
        <shortName evidence="8">GK</shortName>
    </alternativeName>
</protein>
<comment type="caution">
    <text evidence="10">The sequence shown here is derived from an EMBL/GenBank/DDBJ whole genome shotgun (WGS) entry which is preliminary data.</text>
</comment>
<proteinExistence type="inferred from homology"/>
<comment type="subcellular location">
    <subcellularLocation>
        <location evidence="8">Cytoplasm</location>
    </subcellularLocation>
</comment>
<name>A0A261F665_9BIFI</name>
<dbReference type="GO" id="GO:0003723">
    <property type="term" value="F:RNA binding"/>
    <property type="evidence" value="ECO:0007669"/>
    <property type="project" value="InterPro"/>
</dbReference>
<evidence type="ECO:0000256" key="6">
    <source>
        <dbReference type="ARBA" id="ARBA00022777"/>
    </source>
</evidence>
<dbReference type="CDD" id="cd04242">
    <property type="entry name" value="AAK_G5K_ProB"/>
    <property type="match status" value="1"/>
</dbReference>
<feature type="binding site" evidence="8">
    <location>
        <position position="152"/>
    </location>
    <ligand>
        <name>substrate</name>
    </ligand>
</feature>
<feature type="binding site" evidence="8">
    <location>
        <position position="65"/>
    </location>
    <ligand>
        <name>substrate</name>
    </ligand>
</feature>
<dbReference type="PANTHER" id="PTHR43654:SF1">
    <property type="entry name" value="ISOPENTENYL PHOSPHATE KINASE"/>
    <property type="match status" value="1"/>
</dbReference>
<dbReference type="InterPro" id="IPR041739">
    <property type="entry name" value="G5K_ProB"/>
</dbReference>
<dbReference type="InterPro" id="IPR036974">
    <property type="entry name" value="PUA_sf"/>
</dbReference>
<feature type="binding site" evidence="8">
    <location>
        <begin position="184"/>
        <end position="185"/>
    </location>
    <ligand>
        <name>ATP</name>
        <dbReference type="ChEBI" id="CHEBI:30616"/>
    </ligand>
</feature>
<dbReference type="Proteomes" id="UP000243657">
    <property type="component" value="Unassembled WGS sequence"/>
</dbReference>
<dbReference type="EC" id="2.7.2.11" evidence="8"/>
<evidence type="ECO:0000313" key="10">
    <source>
        <dbReference type="EMBL" id="OZG54584.1"/>
    </source>
</evidence>
<dbReference type="GO" id="GO:0004349">
    <property type="term" value="F:glutamate 5-kinase activity"/>
    <property type="evidence" value="ECO:0007669"/>
    <property type="project" value="UniProtKB-UniRule"/>
</dbReference>
<dbReference type="InterPro" id="IPR036393">
    <property type="entry name" value="AceGlu_kinase-like_sf"/>
</dbReference>
<dbReference type="UniPathway" id="UPA00098">
    <property type="reaction ID" value="UER00359"/>
</dbReference>
<evidence type="ECO:0000256" key="1">
    <source>
        <dbReference type="ARBA" id="ARBA00022490"/>
    </source>
</evidence>
<feature type="binding site" evidence="8">
    <location>
        <begin position="226"/>
        <end position="232"/>
    </location>
    <ligand>
        <name>ATP</name>
        <dbReference type="ChEBI" id="CHEBI:30616"/>
    </ligand>
</feature>
<dbReference type="NCBIfam" id="TIGR01027">
    <property type="entry name" value="proB"/>
    <property type="match status" value="1"/>
</dbReference>
<keyword evidence="6 8" id="KW-0418">Kinase</keyword>
<keyword evidence="7 8" id="KW-0067">ATP-binding</keyword>
<comment type="catalytic activity">
    <reaction evidence="8">
        <text>L-glutamate + ATP = L-glutamyl 5-phosphate + ADP</text>
        <dbReference type="Rhea" id="RHEA:14877"/>
        <dbReference type="ChEBI" id="CHEBI:29985"/>
        <dbReference type="ChEBI" id="CHEBI:30616"/>
        <dbReference type="ChEBI" id="CHEBI:58274"/>
        <dbReference type="ChEBI" id="CHEBI:456216"/>
        <dbReference type="EC" id="2.7.2.11"/>
    </reaction>
</comment>
<evidence type="ECO:0000259" key="9">
    <source>
        <dbReference type="SMART" id="SM00359"/>
    </source>
</evidence>
<dbReference type="PROSITE" id="PS50890">
    <property type="entry name" value="PUA"/>
    <property type="match status" value="1"/>
</dbReference>
<evidence type="ECO:0000256" key="8">
    <source>
        <dbReference type="HAMAP-Rule" id="MF_00456"/>
    </source>
</evidence>
<keyword evidence="11" id="KW-1185">Reference proteome</keyword>
<evidence type="ECO:0000313" key="11">
    <source>
        <dbReference type="Proteomes" id="UP000243657"/>
    </source>
</evidence>
<evidence type="ECO:0000256" key="7">
    <source>
        <dbReference type="ARBA" id="ARBA00022840"/>
    </source>
</evidence>
<dbReference type="RefSeq" id="WP_094726281.1">
    <property type="nucleotide sequence ID" value="NZ_JBHLWS010000005.1"/>
</dbReference>
<dbReference type="SUPFAM" id="SSF88697">
    <property type="entry name" value="PUA domain-like"/>
    <property type="match status" value="1"/>
</dbReference>
<dbReference type="GO" id="GO:0005829">
    <property type="term" value="C:cytosol"/>
    <property type="evidence" value="ECO:0007669"/>
    <property type="project" value="TreeGrafter"/>
</dbReference>
<keyword evidence="1 8" id="KW-0963">Cytoplasm</keyword>
<dbReference type="EMBL" id="MWWT01000004">
    <property type="protein sequence ID" value="OZG54584.1"/>
    <property type="molecule type" value="Genomic_DNA"/>
</dbReference>
<gene>
    <name evidence="8" type="primary">proB</name>
    <name evidence="10" type="ORF">ALMA_0531</name>
</gene>
<keyword evidence="3 8" id="KW-0641">Proline biosynthesis</keyword>
<dbReference type="InterPro" id="IPR001057">
    <property type="entry name" value="Glu/AcGlu_kinase"/>
</dbReference>
<dbReference type="PRINTS" id="PR00474">
    <property type="entry name" value="GLU5KINASE"/>
</dbReference>
<dbReference type="GO" id="GO:0005524">
    <property type="term" value="F:ATP binding"/>
    <property type="evidence" value="ECO:0007669"/>
    <property type="project" value="UniProtKB-KW"/>
</dbReference>
<comment type="function">
    <text evidence="8">Catalyzes the transfer of a phosphate group to glutamate to form L-glutamate 5-phosphate.</text>
</comment>
<dbReference type="PANTHER" id="PTHR43654">
    <property type="entry name" value="GLUTAMATE 5-KINASE"/>
    <property type="match status" value="1"/>
</dbReference>
<comment type="similarity">
    <text evidence="8">Belongs to the glutamate 5-kinase family.</text>
</comment>
<feature type="domain" description="PUA" evidence="9">
    <location>
        <begin position="289"/>
        <end position="372"/>
    </location>
</feature>
<dbReference type="InterPro" id="IPR001048">
    <property type="entry name" value="Asp/Glu/Uridylate_kinase"/>
</dbReference>
<evidence type="ECO:0000256" key="5">
    <source>
        <dbReference type="ARBA" id="ARBA00022741"/>
    </source>
</evidence>
<dbReference type="Pfam" id="PF00696">
    <property type="entry name" value="AA_kinase"/>
    <property type="match status" value="1"/>
</dbReference>
<dbReference type="Gene3D" id="2.30.130.10">
    <property type="entry name" value="PUA domain"/>
    <property type="match status" value="1"/>
</dbReference>
<comment type="pathway">
    <text evidence="8">Amino-acid biosynthesis; L-proline biosynthesis; L-glutamate 5-semialdehyde from L-glutamate: step 1/2.</text>
</comment>
<dbReference type="Pfam" id="PF01472">
    <property type="entry name" value="PUA"/>
    <property type="match status" value="1"/>
</dbReference>
<keyword evidence="4 8" id="KW-0808">Transferase</keyword>
<keyword evidence="2 8" id="KW-0028">Amino-acid biosynthesis</keyword>
<dbReference type="CDD" id="cd21157">
    <property type="entry name" value="PUA_G5K"/>
    <property type="match status" value="1"/>
</dbReference>